<dbReference type="SFLD" id="SFLDG01605">
    <property type="entry name" value="Terpene_Cyclase_Like_1_N-term"/>
    <property type="match status" value="1"/>
</dbReference>
<dbReference type="InterPro" id="IPR008949">
    <property type="entry name" value="Isoprenoid_synthase_dom_sf"/>
</dbReference>
<dbReference type="GO" id="GO:0000287">
    <property type="term" value="F:magnesium ion binding"/>
    <property type="evidence" value="ECO:0007669"/>
    <property type="project" value="TreeGrafter"/>
</dbReference>
<proteinExistence type="evidence at transcript level"/>
<evidence type="ECO:0000313" key="2">
    <source>
        <dbReference type="EMBL" id="AXL95252.1"/>
    </source>
</evidence>
<organism evidence="2">
    <name type="scientific">Andrographis paniculata</name>
    <name type="common">Creat</name>
    <name type="synonym">Justicia paniculata</name>
    <dbReference type="NCBI Taxonomy" id="175694"/>
    <lineage>
        <taxon>Eukaryota</taxon>
        <taxon>Viridiplantae</taxon>
        <taxon>Streptophyta</taxon>
        <taxon>Embryophyta</taxon>
        <taxon>Tracheophyta</taxon>
        <taxon>Spermatophyta</taxon>
        <taxon>Magnoliopsida</taxon>
        <taxon>eudicotyledons</taxon>
        <taxon>Gunneridae</taxon>
        <taxon>Pentapetalae</taxon>
        <taxon>asterids</taxon>
        <taxon>lamiids</taxon>
        <taxon>Lamiales</taxon>
        <taxon>Acanthaceae</taxon>
        <taxon>Acanthoideae</taxon>
        <taxon>Andrographideae</taxon>
        <taxon>Andrographis</taxon>
    </lineage>
</organism>
<dbReference type="InterPro" id="IPR008930">
    <property type="entry name" value="Terpenoid_cyclase/PrenylTrfase"/>
</dbReference>
<dbReference type="PANTHER" id="PTHR31739">
    <property type="entry name" value="ENT-COPALYL DIPHOSPHATE SYNTHASE, CHLOROPLASTIC"/>
    <property type="match status" value="1"/>
</dbReference>
<dbReference type="SUPFAM" id="SSF48239">
    <property type="entry name" value="Terpenoid cyclases/Protein prenyltransferases"/>
    <property type="match status" value="1"/>
</dbReference>
<dbReference type="SUPFAM" id="SSF48576">
    <property type="entry name" value="Terpenoid synthases"/>
    <property type="match status" value="1"/>
</dbReference>
<protein>
    <submittedName>
        <fullName evidence="2">Copalyl/labdadienyl diphosphate synthase 3</fullName>
    </submittedName>
</protein>
<name>A0A3G1S2V5_ANDPA</name>
<reference evidence="2" key="1">
    <citation type="submission" date="2017-06" db="EMBL/GenBank/DDBJ databases">
        <title>The medicinal plant, Andrographis paniculata, genome provides insights of naturally antiviral diterpenoid lactons production.</title>
        <authorList>
            <person name="Sun W."/>
        </authorList>
    </citation>
    <scope>NUCLEOTIDE SEQUENCE</scope>
</reference>
<dbReference type="PANTHER" id="PTHR31739:SF30">
    <property type="entry name" value="COPAL-8-OL DIPHOSPHATE HYDRATASE, CHLOROPLASTIC"/>
    <property type="match status" value="1"/>
</dbReference>
<dbReference type="GO" id="GO:0009686">
    <property type="term" value="P:gibberellin biosynthetic process"/>
    <property type="evidence" value="ECO:0007669"/>
    <property type="project" value="TreeGrafter"/>
</dbReference>
<evidence type="ECO:0000259" key="1">
    <source>
        <dbReference type="Pfam" id="PF01397"/>
    </source>
</evidence>
<sequence>MGFGATLKLNSKYISPPYLLPNSTSLRRSPSFYCGSSYSWLSSRQNAALKSHQNPKPYNLILSRGISYIKENVYKLENADAEHMMCGFEIVFPAILQRARELGIEGLPYDAPVIAKIHNARTRKMERIPKALMHEIRTSLLYSLEGLDDLDWKKLLKLQSGNGSFLTSPSSTAFAFMETGDENCLRFISNTVQKFNGGGVPTSYPVDIYARLWAVDRLQRLGVSHHFEPEIKDMLSYVSRFWSNKGVFSCRDLEFCDIDDTSMGFRLLRMHGYDVDPKVFDNFRSGNKFSCIGGEVNESSSAMYNLYRASQLQFLGENILEAARSFAYNFLQEKLEKNQILDKWIISKHLPDEIRAGLEMPWYGTMPRVETRYYLQHYAGGDEVWLAKTLYRMEEISNDAYLELARLDFKRCQEQHQIEWSSMKKWYENSNVDEFGITRKDLLVAYFLAAASIFEPERLKERVAWAKSRILTQMVSSLSGKEIASLEQKNSFINEFENSNGRQKFESQEGRGHVLLATLHQFLDEFNGCSHKNLKNYWGEWLMKLQRGEVDFCDASLLATTLNICASRIGFKEDILSHSDYTSLANLTNKICRELSRIQSMKASDIEAWRMTKCSMKSMEIEQDMQALVKLVLEESGIDRNVKQAFLSVAKTYYYGAYTAAETTDSHIFKVLFEPIV</sequence>
<dbReference type="InterPro" id="IPR001906">
    <property type="entry name" value="Terpene_synth_N"/>
</dbReference>
<dbReference type="SFLD" id="SFLDG01014">
    <property type="entry name" value="Terpene_Cyclase_Like_1_N-term"/>
    <property type="match status" value="1"/>
</dbReference>
<dbReference type="InterPro" id="IPR050148">
    <property type="entry name" value="Terpene_synthase-like"/>
</dbReference>
<dbReference type="Pfam" id="PF01397">
    <property type="entry name" value="Terpene_synth"/>
    <property type="match status" value="1"/>
</dbReference>
<accession>A0A3G1S2V5</accession>
<dbReference type="EMBL" id="MF319211">
    <property type="protein sequence ID" value="AXL95252.1"/>
    <property type="molecule type" value="mRNA"/>
</dbReference>
<dbReference type="Gene3D" id="1.50.10.160">
    <property type="match status" value="1"/>
</dbReference>
<dbReference type="AlphaFoldDB" id="A0A3G1S2V5"/>
<gene>
    <name evidence="2" type="primary">CPS3</name>
</gene>
<dbReference type="InterPro" id="IPR036965">
    <property type="entry name" value="Terpene_synth_N_sf"/>
</dbReference>
<dbReference type="GO" id="GO:0009507">
    <property type="term" value="C:chloroplast"/>
    <property type="evidence" value="ECO:0007669"/>
    <property type="project" value="TreeGrafter"/>
</dbReference>
<dbReference type="Gene3D" id="1.10.600.10">
    <property type="entry name" value="Farnesyl Diphosphate Synthase"/>
    <property type="match status" value="1"/>
</dbReference>
<feature type="domain" description="Terpene synthase N-terminal" evidence="1">
    <location>
        <begin position="151"/>
        <end position="355"/>
    </location>
</feature>
<dbReference type="Gene3D" id="1.50.10.130">
    <property type="entry name" value="Terpene synthase, N-terminal domain"/>
    <property type="match status" value="1"/>
</dbReference>
<dbReference type="GO" id="GO:0010333">
    <property type="term" value="F:terpene synthase activity"/>
    <property type="evidence" value="ECO:0007669"/>
    <property type="project" value="InterPro"/>
</dbReference>
<dbReference type="FunFam" id="1.50.10.130:FF:000002">
    <property type="entry name" value="Ent-copalyl diphosphate synthase, chloroplastic"/>
    <property type="match status" value="1"/>
</dbReference>